<protein>
    <submittedName>
        <fullName evidence="1">Uncharacterized protein</fullName>
    </submittedName>
</protein>
<dbReference type="AlphaFoldDB" id="A0A1V6N9Q2"/>
<accession>A0A1V6N9Q2</accession>
<comment type="caution">
    <text evidence="1">The sequence shown here is derived from an EMBL/GenBank/DDBJ whole genome shotgun (WGS) entry which is preliminary data.</text>
</comment>
<dbReference type="EMBL" id="MDYM01000017">
    <property type="protein sequence ID" value="OQD61365.1"/>
    <property type="molecule type" value="Genomic_DNA"/>
</dbReference>
<evidence type="ECO:0000313" key="1">
    <source>
        <dbReference type="EMBL" id="OQD61365.1"/>
    </source>
</evidence>
<keyword evidence="2" id="KW-1185">Reference proteome</keyword>
<dbReference type="Proteomes" id="UP000191408">
    <property type="component" value="Unassembled WGS sequence"/>
</dbReference>
<name>A0A1V6N9Q2_PENPO</name>
<sequence length="144" mass="15081">MEVQNMVEKHALGLSGIDVNLTSLFMTDHHNSHDGADFLAAELGIFNKTIAELFPSPSFNFGDNPLQARAPINGKCQGHGNIQDNLSANQITALCATIAAGAAGGVGQLIAVVDSKICVEAGTGHPIPKCKSIFAFEGSYEVQT</sequence>
<reference evidence="2" key="1">
    <citation type="journal article" date="2017" name="Nat. Microbiol.">
        <title>Global analysis of biosynthetic gene clusters reveals vast potential of secondary metabolite production in Penicillium species.</title>
        <authorList>
            <person name="Nielsen J.C."/>
            <person name="Grijseels S."/>
            <person name="Prigent S."/>
            <person name="Ji B."/>
            <person name="Dainat J."/>
            <person name="Nielsen K.F."/>
            <person name="Frisvad J.C."/>
            <person name="Workman M."/>
            <person name="Nielsen J."/>
        </authorList>
    </citation>
    <scope>NUCLEOTIDE SEQUENCE [LARGE SCALE GENOMIC DNA]</scope>
    <source>
        <strain evidence="2">IBT 4502</strain>
    </source>
</reference>
<gene>
    <name evidence="1" type="ORF">PENPOL_c017G09964</name>
</gene>
<dbReference type="OrthoDB" id="4479292at2759"/>
<organism evidence="1 2">
    <name type="scientific">Penicillium polonicum</name>
    <dbReference type="NCBI Taxonomy" id="60169"/>
    <lineage>
        <taxon>Eukaryota</taxon>
        <taxon>Fungi</taxon>
        <taxon>Dikarya</taxon>
        <taxon>Ascomycota</taxon>
        <taxon>Pezizomycotina</taxon>
        <taxon>Eurotiomycetes</taxon>
        <taxon>Eurotiomycetidae</taxon>
        <taxon>Eurotiales</taxon>
        <taxon>Aspergillaceae</taxon>
        <taxon>Penicillium</taxon>
    </lineage>
</organism>
<proteinExistence type="predicted"/>
<evidence type="ECO:0000313" key="2">
    <source>
        <dbReference type="Proteomes" id="UP000191408"/>
    </source>
</evidence>